<reference evidence="1" key="1">
    <citation type="journal article" date="2020" name="Front. Microbiol.">
        <title>Phenotypic and Genetic Characterization of the Cheese Ripening Yeast Geotrichum candidum.</title>
        <authorList>
            <person name="Perkins V."/>
            <person name="Vignola S."/>
            <person name="Lessard M.H."/>
            <person name="Plante P.L."/>
            <person name="Corbeil J."/>
            <person name="Dugat-Bony E."/>
            <person name="Frenette M."/>
            <person name="Labrie S."/>
        </authorList>
    </citation>
    <scope>NUCLEOTIDE SEQUENCE</scope>
    <source>
        <strain evidence="1">LMA-70</strain>
    </source>
</reference>
<name>A0A9P5G805_GEOCN</name>
<evidence type="ECO:0000313" key="1">
    <source>
        <dbReference type="EMBL" id="KAF5101738.1"/>
    </source>
</evidence>
<dbReference type="AlphaFoldDB" id="A0A9P5G805"/>
<dbReference type="Proteomes" id="UP000750522">
    <property type="component" value="Unassembled WGS sequence"/>
</dbReference>
<sequence length="227" mass="25054">MSGTTFVTIPSHDHTGNMRYLGCTVSDSNRYELKAFLPTSGCALETFAYVRSSRDQLQFVDPHGRTGARVTAMPYQTSNAYGQMVNDQRKTIPNSYQIVMATSNIKSGRDGRMTASDFVMGITQRAIMLAQILSMDLDGFVLQSKSRQPGRSGLLNPNEAVAHSVPMYHSLPLGQVDPSKPMNGGLPYPDVHIAPREPYGLYQQQGLYNNFPVYIDGMLHYVHGSSP</sequence>
<organism evidence="1 2">
    <name type="scientific">Geotrichum candidum</name>
    <name type="common">Oospora lactis</name>
    <name type="synonym">Dipodascus geotrichum</name>
    <dbReference type="NCBI Taxonomy" id="1173061"/>
    <lineage>
        <taxon>Eukaryota</taxon>
        <taxon>Fungi</taxon>
        <taxon>Dikarya</taxon>
        <taxon>Ascomycota</taxon>
        <taxon>Saccharomycotina</taxon>
        <taxon>Dipodascomycetes</taxon>
        <taxon>Dipodascales</taxon>
        <taxon>Dipodascaceae</taxon>
        <taxon>Geotrichum</taxon>
    </lineage>
</organism>
<comment type="caution">
    <text evidence="1">The sequence shown here is derived from an EMBL/GenBank/DDBJ whole genome shotgun (WGS) entry which is preliminary data.</text>
</comment>
<gene>
    <name evidence="1" type="ORF">DV451_002101</name>
</gene>
<proteinExistence type="predicted"/>
<dbReference type="EMBL" id="QQZK01000035">
    <property type="protein sequence ID" value="KAF5101738.1"/>
    <property type="molecule type" value="Genomic_DNA"/>
</dbReference>
<protein>
    <submittedName>
        <fullName evidence="1">Uncharacterized protein</fullName>
    </submittedName>
</protein>
<evidence type="ECO:0000313" key="2">
    <source>
        <dbReference type="Proteomes" id="UP000750522"/>
    </source>
</evidence>
<reference evidence="1" key="2">
    <citation type="submission" date="2020-01" db="EMBL/GenBank/DDBJ databases">
        <authorList>
            <person name="Perkins V."/>
            <person name="Lessard M.-H."/>
            <person name="Dugat-Bony E."/>
            <person name="Frenette M."/>
            <person name="Labrie S."/>
        </authorList>
    </citation>
    <scope>NUCLEOTIDE SEQUENCE</scope>
    <source>
        <strain evidence="1">LMA-70</strain>
    </source>
</reference>
<accession>A0A9P5G805</accession>